<evidence type="ECO:0000259" key="1">
    <source>
        <dbReference type="Pfam" id="PF17906"/>
    </source>
</evidence>
<dbReference type="EMBL" id="OU898281">
    <property type="protein sequence ID" value="CAG9835545.1"/>
    <property type="molecule type" value="Genomic_DNA"/>
</dbReference>
<dbReference type="OrthoDB" id="8189655at2759"/>
<organism evidence="2 3">
    <name type="scientific">Diabrotica balteata</name>
    <name type="common">Banded cucumber beetle</name>
    <dbReference type="NCBI Taxonomy" id="107213"/>
    <lineage>
        <taxon>Eukaryota</taxon>
        <taxon>Metazoa</taxon>
        <taxon>Ecdysozoa</taxon>
        <taxon>Arthropoda</taxon>
        <taxon>Hexapoda</taxon>
        <taxon>Insecta</taxon>
        <taxon>Pterygota</taxon>
        <taxon>Neoptera</taxon>
        <taxon>Endopterygota</taxon>
        <taxon>Coleoptera</taxon>
        <taxon>Polyphaga</taxon>
        <taxon>Cucujiformia</taxon>
        <taxon>Chrysomeloidea</taxon>
        <taxon>Chrysomelidae</taxon>
        <taxon>Galerucinae</taxon>
        <taxon>Diabroticina</taxon>
        <taxon>Diabroticites</taxon>
        <taxon>Diabrotica</taxon>
    </lineage>
</organism>
<dbReference type="InterPro" id="IPR041426">
    <property type="entry name" value="Mos1_HTH"/>
</dbReference>
<accession>A0A9N9T4X4</accession>
<evidence type="ECO:0000313" key="2">
    <source>
        <dbReference type="EMBL" id="CAG9835545.1"/>
    </source>
</evidence>
<protein>
    <recommendedName>
        <fullName evidence="1">Mos1 transposase HTH domain-containing protein</fullName>
    </recommendedName>
</protein>
<feature type="domain" description="Mos1 transposase HTH" evidence="1">
    <location>
        <begin position="12"/>
        <end position="41"/>
    </location>
</feature>
<dbReference type="AlphaFoldDB" id="A0A9N9T4X4"/>
<dbReference type="Proteomes" id="UP001153709">
    <property type="component" value="Chromosome 6"/>
</dbReference>
<gene>
    <name evidence="2" type="ORF">DIABBA_LOCUS8728</name>
</gene>
<reference evidence="2" key="1">
    <citation type="submission" date="2022-01" db="EMBL/GenBank/DDBJ databases">
        <authorList>
            <person name="King R."/>
        </authorList>
    </citation>
    <scope>NUCLEOTIDE SEQUENCE</scope>
</reference>
<proteinExistence type="predicted"/>
<name>A0A9N9T4X4_DIABA</name>
<keyword evidence="3" id="KW-1185">Reference proteome</keyword>
<sequence length="74" mass="8607">MEKIKHRPLILEIYERILKVYKDSSPSRSTVERWVSEFKSGYTSIEDDPDHRRPKTATSEIVHAGYCIGKPSNE</sequence>
<evidence type="ECO:0000313" key="3">
    <source>
        <dbReference type="Proteomes" id="UP001153709"/>
    </source>
</evidence>
<dbReference type="Pfam" id="PF17906">
    <property type="entry name" value="HTH_48"/>
    <property type="match status" value="1"/>
</dbReference>